<evidence type="ECO:0008006" key="4">
    <source>
        <dbReference type="Google" id="ProtNLM"/>
    </source>
</evidence>
<protein>
    <recommendedName>
        <fullName evidence="4">WXG100 family type VII secretion target</fullName>
    </recommendedName>
</protein>
<evidence type="ECO:0000313" key="2">
    <source>
        <dbReference type="EMBL" id="MBP2382076.1"/>
    </source>
</evidence>
<feature type="region of interest" description="Disordered" evidence="1">
    <location>
        <begin position="153"/>
        <end position="180"/>
    </location>
</feature>
<evidence type="ECO:0000256" key="1">
    <source>
        <dbReference type="SAM" id="MobiDB-lite"/>
    </source>
</evidence>
<dbReference type="RefSeq" id="WP_209901699.1">
    <property type="nucleotide sequence ID" value="NZ_BAAAJW010000011.1"/>
</dbReference>
<gene>
    <name evidence="2" type="ORF">JOF43_002033</name>
</gene>
<name>A0ABS4X162_9MICO</name>
<reference evidence="2 3" key="1">
    <citation type="submission" date="2021-03" db="EMBL/GenBank/DDBJ databases">
        <title>Sequencing the genomes of 1000 actinobacteria strains.</title>
        <authorList>
            <person name="Klenk H.-P."/>
        </authorList>
    </citation>
    <scope>NUCLEOTIDE SEQUENCE [LARGE SCALE GENOMIC DNA]</scope>
    <source>
        <strain evidence="2 3">DSM 14566</strain>
    </source>
</reference>
<keyword evidence="3" id="KW-1185">Reference proteome</keyword>
<dbReference type="Proteomes" id="UP001519290">
    <property type="component" value="Unassembled WGS sequence"/>
</dbReference>
<comment type="caution">
    <text evidence="2">The sequence shown here is derived from an EMBL/GenBank/DDBJ whole genome shotgun (WGS) entry which is preliminary data.</text>
</comment>
<proteinExistence type="predicted"/>
<organism evidence="2 3">
    <name type="scientific">Brachybacterium sacelli</name>
    <dbReference type="NCBI Taxonomy" id="173364"/>
    <lineage>
        <taxon>Bacteria</taxon>
        <taxon>Bacillati</taxon>
        <taxon>Actinomycetota</taxon>
        <taxon>Actinomycetes</taxon>
        <taxon>Micrococcales</taxon>
        <taxon>Dermabacteraceae</taxon>
        <taxon>Brachybacterium</taxon>
    </lineage>
</organism>
<evidence type="ECO:0000313" key="3">
    <source>
        <dbReference type="Proteomes" id="UP001519290"/>
    </source>
</evidence>
<sequence>MAGFYGGDTEQMRRHAQACTRGAQRLSDLVSTAQSAIDGAAWEGPDADAFRERWHGTVMPDLLARGEDVDHRARELEQHAEQQDQTSGGDDGGFFDIIADLLPGGPFGPLLPLPAFPGDPLGPSRIDALQHLLGIGSVPGDGEGPYFYGDEEYGPGGAASDSRPVGAQSAGDSHWDGREIENDAGYVDGYANTRASYGANTTTDAEGNTTRTIGARAGAEIGYEEQLNLPGGFTLGSDGRLGAEAYSEAGVTYGPDGFSAGASGSAGVYGDISATLAGPYGASQTIGANGYAGAEAHANAYSHVTRNEDGDVNGWTFGADAGAFAGAKAEADFSGTSPGGWFSSSASAGVEAGAGVGGSFGGTVSTDEVGVAVGGDVAAALGVNADLSFSVHPNEIVNDITPGDYDLDDAIGDASGAFEGAKDAVGDAVSGMNPFD</sequence>
<dbReference type="Gene3D" id="1.10.287.1060">
    <property type="entry name" value="ESAT-6-like"/>
    <property type="match status" value="1"/>
</dbReference>
<accession>A0ABS4X162</accession>
<dbReference type="EMBL" id="JAGIOD010000001">
    <property type="protein sequence ID" value="MBP2382076.1"/>
    <property type="molecule type" value="Genomic_DNA"/>
</dbReference>
<feature type="region of interest" description="Disordered" evidence="1">
    <location>
        <begin position="76"/>
        <end position="95"/>
    </location>
</feature>